<dbReference type="InterPro" id="IPR011990">
    <property type="entry name" value="TPR-like_helical_dom_sf"/>
</dbReference>
<dbReference type="Proteomes" id="UP000027931">
    <property type="component" value="Unassembled WGS sequence"/>
</dbReference>
<evidence type="ECO:0000313" key="3">
    <source>
        <dbReference type="Proteomes" id="UP000027931"/>
    </source>
</evidence>
<protein>
    <recommendedName>
        <fullName evidence="4">DUF2225 domain-containing protein</fullName>
    </recommendedName>
</protein>
<reference evidence="2 3" key="1">
    <citation type="journal article" date="2013" name="Int. J. Syst. Evol. Microbiol.">
        <title>Tumebacillus flagellatus sp. nov., an alpha-amylase/pullulanase-producing bacterium isolated from cassava wastewater.</title>
        <authorList>
            <person name="Wang Q."/>
            <person name="Xie N."/>
            <person name="Qin Y."/>
            <person name="Shen N."/>
            <person name="Zhu J."/>
            <person name="Mi H."/>
            <person name="Huang R."/>
        </authorList>
    </citation>
    <scope>NUCLEOTIDE SEQUENCE [LARGE SCALE GENOMIC DNA]</scope>
    <source>
        <strain evidence="2 3">GST4</strain>
    </source>
</reference>
<organism evidence="2 3">
    <name type="scientific">Tumebacillus flagellatus</name>
    <dbReference type="NCBI Taxonomy" id="1157490"/>
    <lineage>
        <taxon>Bacteria</taxon>
        <taxon>Bacillati</taxon>
        <taxon>Bacillota</taxon>
        <taxon>Bacilli</taxon>
        <taxon>Bacillales</taxon>
        <taxon>Alicyclobacillaceae</taxon>
        <taxon>Tumebacillus</taxon>
    </lineage>
</organism>
<keyword evidence="3" id="KW-1185">Reference proteome</keyword>
<evidence type="ECO:0000313" key="2">
    <source>
        <dbReference type="EMBL" id="KEO85093.1"/>
    </source>
</evidence>
<dbReference type="OrthoDB" id="9780343at2"/>
<dbReference type="InterPro" id="IPR018708">
    <property type="entry name" value="DUF2225"/>
</dbReference>
<dbReference type="Gene3D" id="1.25.40.10">
    <property type="entry name" value="Tetratricopeptide repeat domain"/>
    <property type="match status" value="1"/>
</dbReference>
<dbReference type="STRING" id="1157490.EL26_00585"/>
<name>A0A074LYK8_9BACL</name>
<feature type="compositionally biased region" description="Polar residues" evidence="1">
    <location>
        <begin position="233"/>
        <end position="245"/>
    </location>
</feature>
<gene>
    <name evidence="2" type="ORF">EL26_00585</name>
</gene>
<dbReference type="AlphaFoldDB" id="A0A074LYK8"/>
<evidence type="ECO:0000256" key="1">
    <source>
        <dbReference type="SAM" id="MobiDB-lite"/>
    </source>
</evidence>
<evidence type="ECO:0008006" key="4">
    <source>
        <dbReference type="Google" id="ProtNLM"/>
    </source>
</evidence>
<proteinExistence type="predicted"/>
<dbReference type="Pfam" id="PF09986">
    <property type="entry name" value="DUF2225"/>
    <property type="match status" value="1"/>
</dbReference>
<comment type="caution">
    <text evidence="2">The sequence shown here is derived from an EMBL/GenBank/DDBJ whole genome shotgun (WGS) entry which is preliminary data.</text>
</comment>
<sequence>MTTMEGLYDRKVRCPLCEATYNTKKVLTRAVKVKETQGDFFARYAGPNPVHYLVNVCTLCGFSFLEKTQPKITPLRRQTYLDEVASRWNSRDLCGLRDVKQAVTAFKLAIVCAQYVGEPSRTIGGLCLHLAWLYRELQDRENERRFMQNALDFYIDCYEHDSRLNDEGKMPYLIGELARRLGDDKLAVLYFNQVTSDRTTAEKYIKLARTQWALLREDRANKGLREIDENGEESGSQTHPQAANG</sequence>
<dbReference type="eggNOG" id="COG1655">
    <property type="taxonomic scope" value="Bacteria"/>
</dbReference>
<dbReference type="EMBL" id="JMIR01000001">
    <property type="protein sequence ID" value="KEO85093.1"/>
    <property type="molecule type" value="Genomic_DNA"/>
</dbReference>
<feature type="region of interest" description="Disordered" evidence="1">
    <location>
        <begin position="225"/>
        <end position="245"/>
    </location>
</feature>
<accession>A0A074LYK8</accession>